<sequence length="174" mass="18553">MLARRGSKKSLGQHSASCRALFVTQPLSHDASKRAKGRLGGHPIRLEAESTVAAPRTLRKVGAIGSKRQPVVSRPPLPLTFTISLSLGLAAFTPPCRKEGREAKSYRTDPVDAGAGKPVPPGEEMRRRFVVPLGLPKLSPCQKQPSPASGPKAFAQLFFNFVGKVGRPVGDPSL</sequence>
<dbReference type="WBParaSite" id="TMUE_3000013507.1">
    <property type="protein sequence ID" value="TMUE_3000013507.1"/>
    <property type="gene ID" value="WBGene00301959"/>
</dbReference>
<protein>
    <submittedName>
        <fullName evidence="3">Uncharacterized protein</fullName>
    </submittedName>
</protein>
<reference evidence="3" key="1">
    <citation type="submission" date="2019-12" db="UniProtKB">
        <authorList>
            <consortium name="WormBaseParasite"/>
        </authorList>
    </citation>
    <scope>IDENTIFICATION</scope>
</reference>
<proteinExistence type="predicted"/>
<evidence type="ECO:0000313" key="3">
    <source>
        <dbReference type="WBParaSite" id="TMUE_3000013507.1"/>
    </source>
</evidence>
<feature type="compositionally biased region" description="Basic and acidic residues" evidence="1">
    <location>
        <begin position="100"/>
        <end position="110"/>
    </location>
</feature>
<organism evidence="2 3">
    <name type="scientific">Trichuris muris</name>
    <name type="common">Mouse whipworm</name>
    <dbReference type="NCBI Taxonomy" id="70415"/>
    <lineage>
        <taxon>Eukaryota</taxon>
        <taxon>Metazoa</taxon>
        <taxon>Ecdysozoa</taxon>
        <taxon>Nematoda</taxon>
        <taxon>Enoplea</taxon>
        <taxon>Dorylaimia</taxon>
        <taxon>Trichinellida</taxon>
        <taxon>Trichuridae</taxon>
        <taxon>Trichuris</taxon>
    </lineage>
</organism>
<evidence type="ECO:0000256" key="1">
    <source>
        <dbReference type="SAM" id="MobiDB-lite"/>
    </source>
</evidence>
<dbReference type="Proteomes" id="UP000046395">
    <property type="component" value="Unassembled WGS sequence"/>
</dbReference>
<dbReference type="AlphaFoldDB" id="A0A5S6R2W1"/>
<evidence type="ECO:0000313" key="2">
    <source>
        <dbReference type="Proteomes" id="UP000046395"/>
    </source>
</evidence>
<accession>A0A5S6R2W1</accession>
<feature type="region of interest" description="Disordered" evidence="1">
    <location>
        <begin position="100"/>
        <end position="124"/>
    </location>
</feature>
<name>A0A5S6R2W1_TRIMR</name>
<keyword evidence="2" id="KW-1185">Reference proteome</keyword>